<dbReference type="AlphaFoldDB" id="A0A8W8IN53"/>
<accession>A0A8W8IN53</accession>
<name>A0A8W8IN53_MAGGI</name>
<dbReference type="InterPro" id="IPR019002">
    <property type="entry name" value="Ribosome_biogenesis_Nop16"/>
</dbReference>
<keyword evidence="6" id="KW-1185">Reference proteome</keyword>
<comment type="similarity">
    <text evidence="2">Belongs to the NOP16 family.</text>
</comment>
<evidence type="ECO:0000313" key="5">
    <source>
        <dbReference type="EnsemblMetazoa" id="G14799.2:cds"/>
    </source>
</evidence>
<dbReference type="EnsemblMetazoa" id="G14799.1">
    <property type="protein sequence ID" value="G14799.1:cds"/>
    <property type="gene ID" value="G14799"/>
</dbReference>
<dbReference type="PANTHER" id="PTHR13243">
    <property type="entry name" value="HSPC111 PROTEIN-RELATED"/>
    <property type="match status" value="1"/>
</dbReference>
<evidence type="ECO:0000256" key="4">
    <source>
        <dbReference type="ARBA" id="ARBA00023242"/>
    </source>
</evidence>
<sequence>MGRVRKKRKGAKYNYDKNRRKEWKKAKKLPNIGCTQIKEAWDPKKSVKKNLEEMGISADPNQTFKIPKTKDIFITEDSKTDQEEKTRKRQPKEHVIEDLEMEASIPQEKTLKLSSEEVKYCIYMLEKYGEDYKAMARDKRNHFQDTPKQIKKKIKTFMNIPEQYNAYIASKTSISC</sequence>
<evidence type="ECO:0000313" key="6">
    <source>
        <dbReference type="Proteomes" id="UP000005408"/>
    </source>
</evidence>
<dbReference type="OMA" id="IDYVKHM"/>
<dbReference type="GO" id="GO:0005730">
    <property type="term" value="C:nucleolus"/>
    <property type="evidence" value="ECO:0007669"/>
    <property type="project" value="UniProtKB-SubCell"/>
</dbReference>
<proteinExistence type="inferred from homology"/>
<dbReference type="PANTHER" id="PTHR13243:SF1">
    <property type="entry name" value="NUCLEOLAR PROTEIN 16"/>
    <property type="match status" value="1"/>
</dbReference>
<evidence type="ECO:0000256" key="3">
    <source>
        <dbReference type="ARBA" id="ARBA00015522"/>
    </source>
</evidence>
<evidence type="ECO:0000256" key="2">
    <source>
        <dbReference type="ARBA" id="ARBA00008479"/>
    </source>
</evidence>
<dbReference type="Pfam" id="PF09420">
    <property type="entry name" value="Nop16"/>
    <property type="match status" value="2"/>
</dbReference>
<dbReference type="GO" id="GO:0042273">
    <property type="term" value="P:ribosomal large subunit biogenesis"/>
    <property type="evidence" value="ECO:0007669"/>
    <property type="project" value="TreeGrafter"/>
</dbReference>
<protein>
    <recommendedName>
        <fullName evidence="3">Nucleolar protein 16</fullName>
    </recommendedName>
</protein>
<dbReference type="EnsemblMetazoa" id="G14799.2">
    <property type="protein sequence ID" value="G14799.2:cds"/>
    <property type="gene ID" value="G14799"/>
</dbReference>
<organism evidence="5 6">
    <name type="scientific">Magallana gigas</name>
    <name type="common">Pacific oyster</name>
    <name type="synonym">Crassostrea gigas</name>
    <dbReference type="NCBI Taxonomy" id="29159"/>
    <lineage>
        <taxon>Eukaryota</taxon>
        <taxon>Metazoa</taxon>
        <taxon>Spiralia</taxon>
        <taxon>Lophotrochozoa</taxon>
        <taxon>Mollusca</taxon>
        <taxon>Bivalvia</taxon>
        <taxon>Autobranchia</taxon>
        <taxon>Pteriomorphia</taxon>
        <taxon>Ostreida</taxon>
        <taxon>Ostreoidea</taxon>
        <taxon>Ostreidae</taxon>
        <taxon>Magallana</taxon>
    </lineage>
</organism>
<keyword evidence="4" id="KW-0539">Nucleus</keyword>
<comment type="subcellular location">
    <subcellularLocation>
        <location evidence="1">Nucleus</location>
        <location evidence="1">Nucleolus</location>
    </subcellularLocation>
</comment>
<reference evidence="5" key="1">
    <citation type="submission" date="2022-08" db="UniProtKB">
        <authorList>
            <consortium name="EnsemblMetazoa"/>
        </authorList>
    </citation>
    <scope>IDENTIFICATION</scope>
    <source>
        <strain evidence="5">05x7-T-G4-1.051#20</strain>
    </source>
</reference>
<dbReference type="OrthoDB" id="285729at2759"/>
<dbReference type="Proteomes" id="UP000005408">
    <property type="component" value="Unassembled WGS sequence"/>
</dbReference>
<evidence type="ECO:0000256" key="1">
    <source>
        <dbReference type="ARBA" id="ARBA00004604"/>
    </source>
</evidence>